<dbReference type="Proteomes" id="UP000008068">
    <property type="component" value="Unassembled WGS sequence"/>
</dbReference>
<accession>G0NCX4</accession>
<reference evidence="2" key="1">
    <citation type="submission" date="2011-07" db="EMBL/GenBank/DDBJ databases">
        <authorList>
            <consortium name="Caenorhabditis brenneri Sequencing and Analysis Consortium"/>
            <person name="Wilson R.K."/>
        </authorList>
    </citation>
    <scope>NUCLEOTIDE SEQUENCE [LARGE SCALE GENOMIC DNA]</scope>
    <source>
        <strain evidence="2">PB2801</strain>
    </source>
</reference>
<proteinExistence type="predicted"/>
<name>G0NCX4_CAEBE</name>
<dbReference type="AlphaFoldDB" id="G0NCX4"/>
<evidence type="ECO:0000313" key="1">
    <source>
        <dbReference type="EMBL" id="EGT57700.1"/>
    </source>
</evidence>
<dbReference type="EMBL" id="GL379864">
    <property type="protein sequence ID" value="EGT57700.1"/>
    <property type="molecule type" value="Genomic_DNA"/>
</dbReference>
<organism evidence="2">
    <name type="scientific">Caenorhabditis brenneri</name>
    <name type="common">Nematode worm</name>
    <dbReference type="NCBI Taxonomy" id="135651"/>
    <lineage>
        <taxon>Eukaryota</taxon>
        <taxon>Metazoa</taxon>
        <taxon>Ecdysozoa</taxon>
        <taxon>Nematoda</taxon>
        <taxon>Chromadorea</taxon>
        <taxon>Rhabditida</taxon>
        <taxon>Rhabditina</taxon>
        <taxon>Rhabditomorpha</taxon>
        <taxon>Rhabditoidea</taxon>
        <taxon>Rhabditidae</taxon>
        <taxon>Peloderinae</taxon>
        <taxon>Caenorhabditis</taxon>
    </lineage>
</organism>
<dbReference type="HOGENOM" id="CLU_2017221_0_0_1"/>
<gene>
    <name evidence="1" type="ORF">CAEBREN_06199</name>
</gene>
<protein>
    <submittedName>
        <fullName evidence="1">Uncharacterized protein</fullName>
    </submittedName>
</protein>
<keyword evidence="2" id="KW-1185">Reference proteome</keyword>
<dbReference type="InParanoid" id="G0NCX4"/>
<sequence length="123" mass="14184">MAPQSSISKIPNIRQFPIAKKRETPIFKVPRGPAPGTLIRRREEETVRKCTLLLIKGEDVEEAIQQLLMVKSKYSVFEKYETEKHLVESCGKEEELKMMFGMLMGKLERLKKVSEEEKDGRGC</sequence>
<evidence type="ECO:0000313" key="2">
    <source>
        <dbReference type="Proteomes" id="UP000008068"/>
    </source>
</evidence>